<keyword evidence="6" id="KW-0560">Oxidoreductase</keyword>
<dbReference type="GO" id="GO:0016646">
    <property type="term" value="F:oxidoreductase activity, acting on the CH-NH group of donors, NAD or NADP as acceptor"/>
    <property type="evidence" value="ECO:0007669"/>
    <property type="project" value="UniProtKB-ARBA"/>
</dbReference>
<dbReference type="AlphaFoldDB" id="A0AB39HCC1"/>
<dbReference type="Pfam" id="PF01613">
    <property type="entry name" value="Flavin_Reduct"/>
    <property type="match status" value="1"/>
</dbReference>
<name>A0AB39HCC1_9VIBR</name>
<dbReference type="PANTHER" id="PTHR33798:SF5">
    <property type="entry name" value="FLAVIN REDUCTASE LIKE DOMAIN-CONTAINING PROTEIN"/>
    <property type="match status" value="1"/>
</dbReference>
<accession>A0AB39HCC1</accession>
<reference evidence="6" key="1">
    <citation type="submission" date="2024-07" db="EMBL/GenBank/DDBJ databases">
        <title>Genome Analysis of a Potential Novel Vibrio Species Secreting pH- and Thermo-stable Alginate Lyase and its Application in Producing Alginate Oligosaccharides.</title>
        <authorList>
            <person name="Huang H."/>
            <person name="Bao K."/>
        </authorList>
    </citation>
    <scope>NUCLEOTIDE SEQUENCE</scope>
    <source>
        <strain evidence="6">HB236076</strain>
    </source>
</reference>
<keyword evidence="3" id="KW-0288">FMN</keyword>
<dbReference type="RefSeq" id="WP_306100405.1">
    <property type="nucleotide sequence ID" value="NZ_CP162601.1"/>
</dbReference>
<evidence type="ECO:0000313" key="6">
    <source>
        <dbReference type="EMBL" id="XDK24347.1"/>
    </source>
</evidence>
<dbReference type="SMART" id="SM00903">
    <property type="entry name" value="Flavin_Reduct"/>
    <property type="match status" value="1"/>
</dbReference>
<dbReference type="Gene3D" id="2.30.110.10">
    <property type="entry name" value="Electron Transport, Fmn-binding Protein, Chain A"/>
    <property type="match status" value="1"/>
</dbReference>
<evidence type="ECO:0000259" key="5">
    <source>
        <dbReference type="SMART" id="SM00903"/>
    </source>
</evidence>
<dbReference type="KEGG" id="vih:AB0763_08935"/>
<dbReference type="SUPFAM" id="SSF50475">
    <property type="entry name" value="FMN-binding split barrel"/>
    <property type="match status" value="1"/>
</dbReference>
<proteinExistence type="inferred from homology"/>
<comment type="cofactor">
    <cofactor evidence="1">
        <name>FMN</name>
        <dbReference type="ChEBI" id="CHEBI:58210"/>
    </cofactor>
</comment>
<feature type="domain" description="Flavin reductase like" evidence="5">
    <location>
        <begin position="19"/>
        <end position="169"/>
    </location>
</feature>
<evidence type="ECO:0000256" key="3">
    <source>
        <dbReference type="ARBA" id="ARBA00022643"/>
    </source>
</evidence>
<organism evidence="6">
    <name type="scientific">Vibrio sp. HB236076</name>
    <dbReference type="NCBI Taxonomy" id="3232307"/>
    <lineage>
        <taxon>Bacteria</taxon>
        <taxon>Pseudomonadati</taxon>
        <taxon>Pseudomonadota</taxon>
        <taxon>Gammaproteobacteria</taxon>
        <taxon>Vibrionales</taxon>
        <taxon>Vibrionaceae</taxon>
        <taxon>Vibrio</taxon>
    </lineage>
</organism>
<evidence type="ECO:0000256" key="1">
    <source>
        <dbReference type="ARBA" id="ARBA00001917"/>
    </source>
</evidence>
<protein>
    <submittedName>
        <fullName evidence="6">Flavin reductase family protein</fullName>
        <ecNumber evidence="6">1.5.1.-</ecNumber>
    </submittedName>
</protein>
<gene>
    <name evidence="6" type="ORF">AB0763_08935</name>
</gene>
<sequence>MIFSTSELTSQQNYRLLNGGVTPRPIAWISTRSADGVDNIAPYSFFSVASCQPPVLMYTQILPRNGKDKDTLTNLKQTGQCIVNIVNEALLEQANLTSAALEAAGSEFDYANIEVCPGTSVDVLAVKASPIRYECTLRDIITVSEQPTGGSVVLLNVESVYVRDDLYHHDLIDQSQTQAVGKLGGDDYAIAPHIVSLTRP</sequence>
<dbReference type="PANTHER" id="PTHR33798">
    <property type="entry name" value="FLAVOPROTEIN OXYGENASE"/>
    <property type="match status" value="1"/>
</dbReference>
<comment type="similarity">
    <text evidence="4">Belongs to the flavoredoxin family.</text>
</comment>
<evidence type="ECO:0000256" key="2">
    <source>
        <dbReference type="ARBA" id="ARBA00022630"/>
    </source>
</evidence>
<dbReference type="EMBL" id="CP162601">
    <property type="protein sequence ID" value="XDK24347.1"/>
    <property type="molecule type" value="Genomic_DNA"/>
</dbReference>
<dbReference type="InterPro" id="IPR002563">
    <property type="entry name" value="Flavin_Rdtase-like_dom"/>
</dbReference>
<dbReference type="InterPro" id="IPR012349">
    <property type="entry name" value="Split_barrel_FMN-bd"/>
</dbReference>
<dbReference type="EC" id="1.5.1.-" evidence="6"/>
<dbReference type="GO" id="GO:0010181">
    <property type="term" value="F:FMN binding"/>
    <property type="evidence" value="ECO:0007669"/>
    <property type="project" value="InterPro"/>
</dbReference>
<evidence type="ECO:0000256" key="4">
    <source>
        <dbReference type="ARBA" id="ARBA00038054"/>
    </source>
</evidence>
<keyword evidence="2" id="KW-0285">Flavoprotein</keyword>